<evidence type="ECO:0000256" key="12">
    <source>
        <dbReference type="ARBA" id="ARBA00024326"/>
    </source>
</evidence>
<keyword evidence="7" id="KW-0865">Zymogen</keyword>
<dbReference type="AlphaFoldDB" id="A0A840S2A4"/>
<reference evidence="13 14" key="1">
    <citation type="submission" date="2020-08" db="EMBL/GenBank/DDBJ databases">
        <title>Genomic Encyclopedia of Type Strains, Phase IV (KMG-IV): sequencing the most valuable type-strain genomes for metagenomic binning, comparative biology and taxonomic classification.</title>
        <authorList>
            <person name="Goeker M."/>
        </authorList>
    </citation>
    <scope>NUCLEOTIDE SEQUENCE [LARGE SCALE GENOMIC DNA]</scope>
    <source>
        <strain evidence="13 14">DSM 23958</strain>
    </source>
</reference>
<protein>
    <recommendedName>
        <fullName evidence="3">phosphatidylserine decarboxylase</fullName>
        <ecNumber evidence="3">4.1.1.65</ecNumber>
    </recommendedName>
</protein>
<evidence type="ECO:0000256" key="11">
    <source>
        <dbReference type="ARBA" id="ARBA00023317"/>
    </source>
</evidence>
<evidence type="ECO:0000256" key="7">
    <source>
        <dbReference type="ARBA" id="ARBA00023145"/>
    </source>
</evidence>
<sequence length="298" mass="33457">MKNQTHALPKRRWRDALLLNEDLNFLLTNRIPRRWATQAMGWWSGIRSPWLTRASIALWRLFTDLDLSEAKHSKFHSLRECFIRELKPGARPIADGPEWLTSPCDALVGACGPIAQGLVLQAKGMPYTLSELLGSAADAVEFEGGQFVTLRLTSAMYHRLHAPDAGRIEQVRYISGDTWNVNPIALARIERLFCRNERAVMRLRLHDGPQLLMVPVAAILVASLRLHCLGDEPYPRRRGACETPCAAQVQRGEELGWFEHGSTVVMLLPPGFELLSGEGQTLRMGQALVRRLPVIRAS</sequence>
<evidence type="ECO:0000256" key="5">
    <source>
        <dbReference type="ARBA" id="ARBA00022793"/>
    </source>
</evidence>
<dbReference type="EMBL" id="JACHHO010000001">
    <property type="protein sequence ID" value="MBB5203873.1"/>
    <property type="molecule type" value="Genomic_DNA"/>
</dbReference>
<dbReference type="OrthoDB" id="9802030at2"/>
<dbReference type="PANTHER" id="PTHR10067">
    <property type="entry name" value="PHOSPHATIDYLSERINE DECARBOXYLASE"/>
    <property type="match status" value="1"/>
</dbReference>
<keyword evidence="8" id="KW-0594">Phospholipid biosynthesis</keyword>
<evidence type="ECO:0000256" key="1">
    <source>
        <dbReference type="ARBA" id="ARBA00001928"/>
    </source>
</evidence>
<evidence type="ECO:0000256" key="8">
    <source>
        <dbReference type="ARBA" id="ARBA00023209"/>
    </source>
</evidence>
<evidence type="ECO:0000313" key="13">
    <source>
        <dbReference type="EMBL" id="MBB5203873.1"/>
    </source>
</evidence>
<comment type="pathway">
    <text evidence="2">Lipid metabolism.</text>
</comment>
<dbReference type="GO" id="GO:0006646">
    <property type="term" value="P:phosphatidylethanolamine biosynthetic process"/>
    <property type="evidence" value="ECO:0007669"/>
    <property type="project" value="UniProtKB-UniPathway"/>
</dbReference>
<keyword evidence="5" id="KW-0210">Decarboxylase</keyword>
<comment type="pathway">
    <text evidence="12">Phospholipid metabolism; phosphatidylethanolamine biosynthesis.</text>
</comment>
<organism evidence="13 14">
    <name type="scientific">Inhella inkyongensis</name>
    <dbReference type="NCBI Taxonomy" id="392593"/>
    <lineage>
        <taxon>Bacteria</taxon>
        <taxon>Pseudomonadati</taxon>
        <taxon>Pseudomonadota</taxon>
        <taxon>Betaproteobacteria</taxon>
        <taxon>Burkholderiales</taxon>
        <taxon>Sphaerotilaceae</taxon>
        <taxon>Inhella</taxon>
    </lineage>
</organism>
<dbReference type="PANTHER" id="PTHR10067:SF6">
    <property type="entry name" value="PHOSPHATIDYLSERINE DECARBOXYLASE PROENZYME, MITOCHONDRIAL"/>
    <property type="match status" value="1"/>
</dbReference>
<evidence type="ECO:0000256" key="6">
    <source>
        <dbReference type="ARBA" id="ARBA00023098"/>
    </source>
</evidence>
<comment type="caution">
    <text evidence="13">The sequence shown here is derived from an EMBL/GenBank/DDBJ whole genome shotgun (WGS) entry which is preliminary data.</text>
</comment>
<dbReference type="InterPro" id="IPR033177">
    <property type="entry name" value="PSD-B"/>
</dbReference>
<dbReference type="InterPro" id="IPR003817">
    <property type="entry name" value="PS_Dcarbxylase"/>
</dbReference>
<keyword evidence="4" id="KW-0444">Lipid biosynthesis</keyword>
<dbReference type="UniPathway" id="UPA00558"/>
<evidence type="ECO:0000256" key="2">
    <source>
        <dbReference type="ARBA" id="ARBA00005189"/>
    </source>
</evidence>
<dbReference type="Pfam" id="PF02666">
    <property type="entry name" value="PS_Dcarbxylase"/>
    <property type="match status" value="1"/>
</dbReference>
<keyword evidence="10" id="KW-1208">Phospholipid metabolism</keyword>
<dbReference type="Proteomes" id="UP000554837">
    <property type="component" value="Unassembled WGS sequence"/>
</dbReference>
<dbReference type="NCBIfam" id="TIGR00163">
    <property type="entry name" value="PS_decarb"/>
    <property type="match status" value="1"/>
</dbReference>
<accession>A0A840S2A4</accession>
<evidence type="ECO:0000313" key="14">
    <source>
        <dbReference type="Proteomes" id="UP000554837"/>
    </source>
</evidence>
<evidence type="ECO:0000256" key="9">
    <source>
        <dbReference type="ARBA" id="ARBA00023239"/>
    </source>
</evidence>
<keyword evidence="11" id="KW-0670">Pyruvate</keyword>
<keyword evidence="9 13" id="KW-0456">Lyase</keyword>
<dbReference type="EC" id="4.1.1.65" evidence="3"/>
<dbReference type="GO" id="GO:0004609">
    <property type="term" value="F:phosphatidylserine decarboxylase activity"/>
    <property type="evidence" value="ECO:0007669"/>
    <property type="project" value="UniProtKB-EC"/>
</dbReference>
<name>A0A840S2A4_9BURK</name>
<proteinExistence type="predicted"/>
<evidence type="ECO:0000256" key="10">
    <source>
        <dbReference type="ARBA" id="ARBA00023264"/>
    </source>
</evidence>
<keyword evidence="14" id="KW-1185">Reference proteome</keyword>
<evidence type="ECO:0000256" key="4">
    <source>
        <dbReference type="ARBA" id="ARBA00022516"/>
    </source>
</evidence>
<dbReference type="RefSeq" id="WP_138857108.1">
    <property type="nucleotide sequence ID" value="NZ_CP040709.1"/>
</dbReference>
<comment type="cofactor">
    <cofactor evidence="1">
        <name>pyruvate</name>
        <dbReference type="ChEBI" id="CHEBI:15361"/>
    </cofactor>
</comment>
<gene>
    <name evidence="13" type="ORF">HNQ51_001166</name>
</gene>
<keyword evidence="6" id="KW-0443">Lipid metabolism</keyword>
<evidence type="ECO:0000256" key="3">
    <source>
        <dbReference type="ARBA" id="ARBA00012243"/>
    </source>
</evidence>